<organism evidence="2">
    <name type="scientific">marine metagenome</name>
    <dbReference type="NCBI Taxonomy" id="408172"/>
    <lineage>
        <taxon>unclassified sequences</taxon>
        <taxon>metagenomes</taxon>
        <taxon>ecological metagenomes</taxon>
    </lineage>
</organism>
<evidence type="ECO:0000259" key="1">
    <source>
        <dbReference type="Pfam" id="PF19878"/>
    </source>
</evidence>
<dbReference type="EMBL" id="UINC01000088">
    <property type="protein sequence ID" value="SUZ48818.1"/>
    <property type="molecule type" value="Genomic_DNA"/>
</dbReference>
<reference evidence="2" key="1">
    <citation type="submission" date="2018-05" db="EMBL/GenBank/DDBJ databases">
        <authorList>
            <person name="Lanie J.A."/>
            <person name="Ng W.-L."/>
            <person name="Kazmierczak K.M."/>
            <person name="Andrzejewski T.M."/>
            <person name="Davidsen T.M."/>
            <person name="Wayne K.J."/>
            <person name="Tettelin H."/>
            <person name="Glass J.I."/>
            <person name="Rusch D."/>
            <person name="Podicherti R."/>
            <person name="Tsui H.-C.T."/>
            <person name="Winkler M.E."/>
        </authorList>
    </citation>
    <scope>NUCLEOTIDE SEQUENCE</scope>
</reference>
<protein>
    <recommendedName>
        <fullName evidence="1">DUF6351 domain-containing protein</fullName>
    </recommendedName>
</protein>
<accession>A0A381N595</accession>
<gene>
    <name evidence="2" type="ORF">METZ01_LOCUS1672</name>
</gene>
<dbReference type="PROSITE" id="PS51257">
    <property type="entry name" value="PROKAR_LIPOPROTEIN"/>
    <property type="match status" value="1"/>
</dbReference>
<dbReference type="SUPFAM" id="SSF53474">
    <property type="entry name" value="alpha/beta-Hydrolases"/>
    <property type="match status" value="1"/>
</dbReference>
<dbReference type="InterPro" id="IPR029058">
    <property type="entry name" value="AB_hydrolase_fold"/>
</dbReference>
<feature type="domain" description="DUF6351" evidence="1">
    <location>
        <begin position="43"/>
        <end position="743"/>
    </location>
</feature>
<dbReference type="AlphaFoldDB" id="A0A381N595"/>
<evidence type="ECO:0000313" key="2">
    <source>
        <dbReference type="EMBL" id="SUZ48818.1"/>
    </source>
</evidence>
<dbReference type="InterPro" id="IPR045556">
    <property type="entry name" value="DUF6351"/>
</dbReference>
<name>A0A381N595_9ZZZZ</name>
<dbReference type="Pfam" id="PF19878">
    <property type="entry name" value="DUF6351"/>
    <property type="match status" value="1"/>
</dbReference>
<sequence>MKIKPDLFYSTLFALLTTACSSDETVSTAGVSEVPAEPNGLQVRVLSTMPWLVSGGDVLVEVNLVSGMSAEQLRVTVNKEEVTEEFIAVGSERMQALLTGLPLGESELKASLTGSGESNSLILTNYPITGPIISGPHETPFYCQANDFELVSGGTLGRVNDSACSIETRVDYVYWSIREASFKPLTDQLRRLLLENEAIAGVPELIVAEAGEQTENPAADIGKLLDYRGKTIPYIVRVETGTVNRAIYEIAMLHNPSEGDVDPWNRSINWNGKLVYTHGGGCRSGWYQQGNRTGGVMRQGLLEHGYAVMSSSLNVFGQNCNDLLASETHIMAKERFIETYGMPIYTIATGASGGSYQSHQTADNYPGVFDGIIVAASFPDVTSATIFTLADSRLLNYYFSQTNPDLFSPEQQRAVAGYGSWASIPSLARSAARLDPTYRLDAPAEEQGGEVSIPELESQRYSFSNPNGVRTTVYDHTINVYGAVPDTFIARRPLDNSGVQYGLAALNEGVIAPQQFIALNRGIGGFDRDMNHVSERHRADAEAGKRAIESGRILYGGAGLATTPVIDYRSYTDHAENGDIHMIVHQYSTRQRLLNANGHAKNHVMQVGGLWGFTEDQPDLAELFRQMDVWLIAIQTDESSIEYSEKVVNNKPTSLVDACWDYSGEERIKYEQLQTFRGSSACNELYTAYPTPRHVAGAPLANNIVSCHLRELDPLDYSVTFSGEEYAELEQIFSEGVCDWSRGDASGARYQGTWVSFGPSPINRLY</sequence>
<proteinExistence type="predicted"/>